<evidence type="ECO:0000313" key="3">
    <source>
        <dbReference type="Proteomes" id="UP000030745"/>
    </source>
</evidence>
<evidence type="ECO:0000256" key="1">
    <source>
        <dbReference type="SAM" id="MobiDB-lite"/>
    </source>
</evidence>
<organism evidence="2 3">
    <name type="scientific">Saprolegnia parasitica (strain CBS 223.65)</name>
    <dbReference type="NCBI Taxonomy" id="695850"/>
    <lineage>
        <taxon>Eukaryota</taxon>
        <taxon>Sar</taxon>
        <taxon>Stramenopiles</taxon>
        <taxon>Oomycota</taxon>
        <taxon>Saprolegniomycetes</taxon>
        <taxon>Saprolegniales</taxon>
        <taxon>Saprolegniaceae</taxon>
        <taxon>Saprolegnia</taxon>
    </lineage>
</organism>
<dbReference type="KEGG" id="spar:SPRG_03042"/>
<name>A0A067D0J7_SAPPC</name>
<dbReference type="EMBL" id="KK583195">
    <property type="protein sequence ID" value="KDO32567.1"/>
    <property type="molecule type" value="Genomic_DNA"/>
</dbReference>
<dbReference type="OMA" id="DSSMHTH"/>
<dbReference type="RefSeq" id="XP_012197013.1">
    <property type="nucleotide sequence ID" value="XM_012341623.1"/>
</dbReference>
<accession>A0A067D0J7</accession>
<sequence length="114" mass="12777">MLGGFYAHTISETQRTTPKERLTQRHGPEGRLRTGTTDSNDSSMHTHGSGPDAIYYEYKPSFRFCLDTMVVDLIKSVDGAKHVASPEKPRRVHHEAVDLQKPVMRMAYAGGIFT</sequence>
<feature type="compositionally biased region" description="Polar residues" evidence="1">
    <location>
        <begin position="34"/>
        <end position="46"/>
    </location>
</feature>
<dbReference type="AlphaFoldDB" id="A0A067D0J7"/>
<keyword evidence="3" id="KW-1185">Reference proteome</keyword>
<gene>
    <name evidence="2" type="ORF">SPRG_03042</name>
</gene>
<dbReference type="Proteomes" id="UP000030745">
    <property type="component" value="Unassembled WGS sequence"/>
</dbReference>
<feature type="region of interest" description="Disordered" evidence="1">
    <location>
        <begin position="1"/>
        <end position="50"/>
    </location>
</feature>
<dbReference type="VEuPathDB" id="FungiDB:SPRG_03042"/>
<dbReference type="GeneID" id="24125575"/>
<feature type="compositionally biased region" description="Basic and acidic residues" evidence="1">
    <location>
        <begin position="17"/>
        <end position="32"/>
    </location>
</feature>
<reference evidence="2 3" key="1">
    <citation type="journal article" date="2013" name="PLoS Genet.">
        <title>Distinctive expansion of potential virulence genes in the genome of the oomycete fish pathogen Saprolegnia parasitica.</title>
        <authorList>
            <person name="Jiang R.H."/>
            <person name="de Bruijn I."/>
            <person name="Haas B.J."/>
            <person name="Belmonte R."/>
            <person name="Lobach L."/>
            <person name="Christie J."/>
            <person name="van den Ackerveken G."/>
            <person name="Bottin A."/>
            <person name="Bulone V."/>
            <person name="Diaz-Moreno S.M."/>
            <person name="Dumas B."/>
            <person name="Fan L."/>
            <person name="Gaulin E."/>
            <person name="Govers F."/>
            <person name="Grenville-Briggs L.J."/>
            <person name="Horner N.R."/>
            <person name="Levin J.Z."/>
            <person name="Mammella M."/>
            <person name="Meijer H.J."/>
            <person name="Morris P."/>
            <person name="Nusbaum C."/>
            <person name="Oome S."/>
            <person name="Phillips A.J."/>
            <person name="van Rooyen D."/>
            <person name="Rzeszutek E."/>
            <person name="Saraiva M."/>
            <person name="Secombes C.J."/>
            <person name="Seidl M.F."/>
            <person name="Snel B."/>
            <person name="Stassen J.H."/>
            <person name="Sykes S."/>
            <person name="Tripathy S."/>
            <person name="van den Berg H."/>
            <person name="Vega-Arreguin J.C."/>
            <person name="Wawra S."/>
            <person name="Young S.K."/>
            <person name="Zeng Q."/>
            <person name="Dieguez-Uribeondo J."/>
            <person name="Russ C."/>
            <person name="Tyler B.M."/>
            <person name="van West P."/>
        </authorList>
    </citation>
    <scope>NUCLEOTIDE SEQUENCE [LARGE SCALE GENOMIC DNA]</scope>
    <source>
        <strain evidence="2 3">CBS 223.65</strain>
    </source>
</reference>
<protein>
    <submittedName>
        <fullName evidence="2">Uncharacterized protein</fullName>
    </submittedName>
</protein>
<evidence type="ECO:0000313" key="2">
    <source>
        <dbReference type="EMBL" id="KDO32567.1"/>
    </source>
</evidence>
<dbReference type="OrthoDB" id="71837at2759"/>
<proteinExistence type="predicted"/>